<organism evidence="11 12">
    <name type="scientific">Roseateles flavus</name>
    <dbReference type="NCBI Taxonomy" id="3149041"/>
    <lineage>
        <taxon>Bacteria</taxon>
        <taxon>Pseudomonadati</taxon>
        <taxon>Pseudomonadota</taxon>
        <taxon>Betaproteobacteria</taxon>
        <taxon>Burkholderiales</taxon>
        <taxon>Sphaerotilaceae</taxon>
        <taxon>Roseateles</taxon>
    </lineage>
</organism>
<comment type="caution">
    <text evidence="11">The sequence shown here is derived from an EMBL/GenBank/DDBJ whole genome shotgun (WGS) entry which is preliminary data.</text>
</comment>
<evidence type="ECO:0000259" key="10">
    <source>
        <dbReference type="Pfam" id="PF12704"/>
    </source>
</evidence>
<dbReference type="InterPro" id="IPR003838">
    <property type="entry name" value="ABC3_permease_C"/>
</dbReference>
<dbReference type="PANTHER" id="PTHR30572">
    <property type="entry name" value="MEMBRANE COMPONENT OF TRANSPORTER-RELATED"/>
    <property type="match status" value="1"/>
</dbReference>
<protein>
    <submittedName>
        <fullName evidence="11">ABC transporter permease</fullName>
    </submittedName>
</protein>
<feature type="transmembrane region" description="Helical" evidence="8">
    <location>
        <begin position="50"/>
        <end position="73"/>
    </location>
</feature>
<feature type="transmembrane region" description="Helical" evidence="8">
    <location>
        <begin position="398"/>
        <end position="418"/>
    </location>
</feature>
<comment type="subcellular location">
    <subcellularLocation>
        <location evidence="1">Cell membrane</location>
        <topology evidence="1">Multi-pass membrane protein</topology>
    </subcellularLocation>
</comment>
<feature type="domain" description="ABC3 transporter permease C-terminal" evidence="9">
    <location>
        <begin position="314"/>
        <end position="426"/>
    </location>
</feature>
<feature type="region of interest" description="Disordered" evidence="7">
    <location>
        <begin position="1"/>
        <end position="20"/>
    </location>
</feature>
<evidence type="ECO:0000259" key="9">
    <source>
        <dbReference type="Pfam" id="PF02687"/>
    </source>
</evidence>
<keyword evidence="12" id="KW-1185">Reference proteome</keyword>
<gene>
    <name evidence="11" type="ORF">ABDJ40_24145</name>
</gene>
<accession>A0ABV0GLB7</accession>
<keyword evidence="4 8" id="KW-1133">Transmembrane helix</keyword>
<feature type="transmembrane region" description="Helical" evidence="8">
    <location>
        <begin position="353"/>
        <end position="378"/>
    </location>
</feature>
<evidence type="ECO:0000256" key="5">
    <source>
        <dbReference type="ARBA" id="ARBA00023136"/>
    </source>
</evidence>
<keyword evidence="5 8" id="KW-0472">Membrane</keyword>
<evidence type="ECO:0000256" key="6">
    <source>
        <dbReference type="ARBA" id="ARBA00038076"/>
    </source>
</evidence>
<evidence type="ECO:0000313" key="11">
    <source>
        <dbReference type="EMBL" id="MEO3715877.1"/>
    </source>
</evidence>
<dbReference type="Proteomes" id="UP001462640">
    <property type="component" value="Unassembled WGS sequence"/>
</dbReference>
<feature type="transmembrane region" description="Helical" evidence="8">
    <location>
        <begin position="306"/>
        <end position="332"/>
    </location>
</feature>
<proteinExistence type="inferred from homology"/>
<feature type="domain" description="MacB-like periplasmic core" evidence="10">
    <location>
        <begin position="49"/>
        <end position="272"/>
    </location>
</feature>
<keyword evidence="3 8" id="KW-0812">Transmembrane</keyword>
<evidence type="ECO:0000256" key="1">
    <source>
        <dbReference type="ARBA" id="ARBA00004651"/>
    </source>
</evidence>
<evidence type="ECO:0000256" key="8">
    <source>
        <dbReference type="SAM" id="Phobius"/>
    </source>
</evidence>
<dbReference type="InterPro" id="IPR050250">
    <property type="entry name" value="Macrolide_Exporter_MacB"/>
</dbReference>
<name>A0ABV0GLB7_9BURK</name>
<dbReference type="Pfam" id="PF12704">
    <property type="entry name" value="MacB_PCD"/>
    <property type="match status" value="1"/>
</dbReference>
<dbReference type="EMBL" id="JBDPZC010000022">
    <property type="protein sequence ID" value="MEO3715877.1"/>
    <property type="molecule type" value="Genomic_DNA"/>
</dbReference>
<comment type="similarity">
    <text evidence="6">Belongs to the ABC-4 integral membrane protein family.</text>
</comment>
<evidence type="ECO:0000313" key="12">
    <source>
        <dbReference type="Proteomes" id="UP001462640"/>
    </source>
</evidence>
<sequence length="435" mass="46496">MNTASQTEAPAALDDFTGEEGSDQRVGLYALQEAMRSALASIRAHGLRSFLTMLGIIIGVASVIAVVALVQGLSSSISRQFQSLGGNALTVRAETPLEDELRGKINRLRLTDLDQIKHGVDGIRHITPIVAGGGGNVEIRNGPNVGTGVMLGTTSRYQDVQQSYPRYGRFLTDSDDDTRRRVVVLGERLRRDLKLPADPSGHYIQIGSEWFKVVGLMEPRGEMFGVSQDNYLLMPYHTALSVTGVTDQPDLSITFTVTDMDQAGAVKARVSSLLRRAHQLKQGQADDFIVESADSLAKSFKEITTIVTLVVAGVVSISLLVGGVGIMNIMLVSVTERTREIGIVKALGAPRHFILMQFLMEAVVLAMLGGLIGVAAGYGLGFGIAKLIPNFPDPTVPWWAVAGACGFSGFVGMVFGIIPASNAAGLAPIEALRYE</sequence>
<reference evidence="11 12" key="1">
    <citation type="submission" date="2024-05" db="EMBL/GenBank/DDBJ databases">
        <title>Roseateles sp. 2.12 16S ribosomal RNA gene Genome sequencing and assembly.</title>
        <authorList>
            <person name="Woo H."/>
        </authorList>
    </citation>
    <scope>NUCLEOTIDE SEQUENCE [LARGE SCALE GENOMIC DNA]</scope>
    <source>
        <strain evidence="11 12">2.12</strain>
    </source>
</reference>
<evidence type="ECO:0000256" key="7">
    <source>
        <dbReference type="SAM" id="MobiDB-lite"/>
    </source>
</evidence>
<dbReference type="RefSeq" id="WP_347613606.1">
    <property type="nucleotide sequence ID" value="NZ_JBDPZC010000022.1"/>
</dbReference>
<dbReference type="InterPro" id="IPR025857">
    <property type="entry name" value="MacB_PCD"/>
</dbReference>
<evidence type="ECO:0000256" key="4">
    <source>
        <dbReference type="ARBA" id="ARBA00022989"/>
    </source>
</evidence>
<dbReference type="PANTHER" id="PTHR30572:SF4">
    <property type="entry name" value="ABC TRANSPORTER PERMEASE YTRF"/>
    <property type="match status" value="1"/>
</dbReference>
<evidence type="ECO:0000256" key="3">
    <source>
        <dbReference type="ARBA" id="ARBA00022692"/>
    </source>
</evidence>
<evidence type="ECO:0000256" key="2">
    <source>
        <dbReference type="ARBA" id="ARBA00022475"/>
    </source>
</evidence>
<keyword evidence="2" id="KW-1003">Cell membrane</keyword>
<dbReference type="Pfam" id="PF02687">
    <property type="entry name" value="FtsX"/>
    <property type="match status" value="1"/>
</dbReference>